<dbReference type="RefSeq" id="WP_141725405.1">
    <property type="nucleotide sequence ID" value="NZ_FMHW01000002.1"/>
</dbReference>
<gene>
    <name evidence="2" type="ORF">GA0074692_5185</name>
</gene>
<evidence type="ECO:0000313" key="2">
    <source>
        <dbReference type="EMBL" id="SCL38933.1"/>
    </source>
</evidence>
<feature type="region of interest" description="Disordered" evidence="1">
    <location>
        <begin position="55"/>
        <end position="74"/>
    </location>
</feature>
<protein>
    <submittedName>
        <fullName evidence="2">Uncharacterized protein</fullName>
    </submittedName>
</protein>
<accession>A0A1C6TBP8</accession>
<reference evidence="3" key="1">
    <citation type="submission" date="2016-06" db="EMBL/GenBank/DDBJ databases">
        <authorList>
            <person name="Varghese N."/>
            <person name="Submissions Spin"/>
        </authorList>
    </citation>
    <scope>NUCLEOTIDE SEQUENCE [LARGE SCALE GENOMIC DNA]</scope>
    <source>
        <strain evidence="3">DSM 43817</strain>
    </source>
</reference>
<sequence>MQVTEVLDALAALYRACDHPDVVEVSRYGRDTKPGGQSPPGVKLTYQSGSSALLSATSEPRPVPAPVSLPAEMPPPTRRAIRMLVFTTQLLDFARPPIFKGWETCDLPGVWLSPSALRINCADGATVYLHVTVASGASREPETDPYPDYRFPKGSAPGLR</sequence>
<name>A0A1C6TBP8_9ACTN</name>
<dbReference type="EMBL" id="FMHW01000002">
    <property type="protein sequence ID" value="SCL38933.1"/>
    <property type="molecule type" value="Genomic_DNA"/>
</dbReference>
<dbReference type="OrthoDB" id="3386020at2"/>
<proteinExistence type="predicted"/>
<organism evidence="2 3">
    <name type="scientific">Micromonospora pallida</name>
    <dbReference type="NCBI Taxonomy" id="145854"/>
    <lineage>
        <taxon>Bacteria</taxon>
        <taxon>Bacillati</taxon>
        <taxon>Actinomycetota</taxon>
        <taxon>Actinomycetes</taxon>
        <taxon>Micromonosporales</taxon>
        <taxon>Micromonosporaceae</taxon>
        <taxon>Micromonospora</taxon>
    </lineage>
</organism>
<dbReference type="Proteomes" id="UP000198959">
    <property type="component" value="Unassembled WGS sequence"/>
</dbReference>
<feature type="compositionally biased region" description="Pro residues" evidence="1">
    <location>
        <begin position="61"/>
        <end position="74"/>
    </location>
</feature>
<keyword evidence="3" id="KW-1185">Reference proteome</keyword>
<dbReference type="AlphaFoldDB" id="A0A1C6TBP8"/>
<evidence type="ECO:0000313" key="3">
    <source>
        <dbReference type="Proteomes" id="UP000198959"/>
    </source>
</evidence>
<feature type="region of interest" description="Disordered" evidence="1">
    <location>
        <begin position="137"/>
        <end position="160"/>
    </location>
</feature>
<evidence type="ECO:0000256" key="1">
    <source>
        <dbReference type="SAM" id="MobiDB-lite"/>
    </source>
</evidence>